<sequence length="98" mass="10733">MLHLLRRPPSGFEDLVGDHFRRRGRHVLRACEAYLEGGCLVGTLDAEAKATEASSMRPCSAGFHLALANLVSRLVEAFINIGAQGCEQFNRLRVSASH</sequence>
<reference evidence="3" key="2">
    <citation type="submission" date="2021-12" db="EMBL/GenBank/DDBJ databases">
        <title>Resequencing data analysis of finger millet.</title>
        <authorList>
            <person name="Hatakeyama M."/>
            <person name="Aluri S."/>
            <person name="Balachadran M.T."/>
            <person name="Sivarajan S.R."/>
            <person name="Poveda L."/>
            <person name="Shimizu-Inatsugi R."/>
            <person name="Schlapbach R."/>
            <person name="Sreeman S.M."/>
            <person name="Shimizu K.K."/>
        </authorList>
    </citation>
    <scope>NUCLEOTIDE SEQUENCE</scope>
</reference>
<dbReference type="Proteomes" id="UP001054889">
    <property type="component" value="Unassembled WGS sequence"/>
</dbReference>
<dbReference type="GO" id="GO:0061631">
    <property type="term" value="F:ubiquitin conjugating enzyme activity"/>
    <property type="evidence" value="ECO:0007669"/>
    <property type="project" value="TreeGrafter"/>
</dbReference>
<dbReference type="EMBL" id="BQKI01000098">
    <property type="protein sequence ID" value="GJN39481.1"/>
    <property type="molecule type" value="Genomic_DNA"/>
</dbReference>
<organism evidence="3 4">
    <name type="scientific">Eleusine coracana subsp. coracana</name>
    <dbReference type="NCBI Taxonomy" id="191504"/>
    <lineage>
        <taxon>Eukaryota</taxon>
        <taxon>Viridiplantae</taxon>
        <taxon>Streptophyta</taxon>
        <taxon>Embryophyta</taxon>
        <taxon>Tracheophyta</taxon>
        <taxon>Spermatophyta</taxon>
        <taxon>Magnoliopsida</taxon>
        <taxon>Liliopsida</taxon>
        <taxon>Poales</taxon>
        <taxon>Poaceae</taxon>
        <taxon>PACMAD clade</taxon>
        <taxon>Chloridoideae</taxon>
        <taxon>Cynodonteae</taxon>
        <taxon>Eleusininae</taxon>
        <taxon>Eleusine</taxon>
    </lineage>
</organism>
<dbReference type="PANTHER" id="PTHR46116:SF32">
    <property type="entry name" value="OS05G0153132 PROTEIN"/>
    <property type="match status" value="1"/>
</dbReference>
<comment type="caution">
    <text evidence="3">The sequence shown here is derived from an EMBL/GenBank/DDBJ whole genome shotgun (WGS) entry which is preliminary data.</text>
</comment>
<dbReference type="Gene3D" id="3.10.110.10">
    <property type="entry name" value="Ubiquitin Conjugating Enzyme"/>
    <property type="match status" value="1"/>
</dbReference>
<accession>A0AAV5FZ82</accession>
<keyword evidence="1" id="KW-0808">Transferase</keyword>
<dbReference type="AlphaFoldDB" id="A0AAV5FZ82"/>
<evidence type="ECO:0000256" key="2">
    <source>
        <dbReference type="ARBA" id="ARBA00022786"/>
    </source>
</evidence>
<protein>
    <submittedName>
        <fullName evidence="3">Uncharacterized protein</fullName>
    </submittedName>
</protein>
<reference evidence="3" key="1">
    <citation type="journal article" date="2018" name="DNA Res.">
        <title>Multiple hybrid de novo genome assembly of finger millet, an orphan allotetraploid crop.</title>
        <authorList>
            <person name="Hatakeyama M."/>
            <person name="Aluri S."/>
            <person name="Balachadran M.T."/>
            <person name="Sivarajan S.R."/>
            <person name="Patrignani A."/>
            <person name="Gruter S."/>
            <person name="Poveda L."/>
            <person name="Shimizu-Inatsugi R."/>
            <person name="Baeten J."/>
            <person name="Francoijs K.J."/>
            <person name="Nataraja K.N."/>
            <person name="Reddy Y.A.N."/>
            <person name="Phadnis S."/>
            <person name="Ravikumar R.L."/>
            <person name="Schlapbach R."/>
            <person name="Sreeman S.M."/>
            <person name="Shimizu K.K."/>
        </authorList>
    </citation>
    <scope>NUCLEOTIDE SEQUENCE</scope>
</reference>
<name>A0AAV5FZ82_ELECO</name>
<proteinExistence type="predicted"/>
<gene>
    <name evidence="3" type="primary">gb28603</name>
    <name evidence="3" type="ORF">PR202_gb28603</name>
</gene>
<evidence type="ECO:0000313" key="3">
    <source>
        <dbReference type="EMBL" id="GJN39481.1"/>
    </source>
</evidence>
<dbReference type="InterPro" id="IPR016135">
    <property type="entry name" value="UBQ-conjugating_enzyme/RWD"/>
</dbReference>
<keyword evidence="2" id="KW-0833">Ubl conjugation pathway</keyword>
<dbReference type="PANTHER" id="PTHR46116">
    <property type="entry name" value="(E3-INDEPENDENT) E2 UBIQUITIN-CONJUGATING ENZYME"/>
    <property type="match status" value="1"/>
</dbReference>
<evidence type="ECO:0000256" key="1">
    <source>
        <dbReference type="ARBA" id="ARBA00022679"/>
    </source>
</evidence>
<evidence type="ECO:0000313" key="4">
    <source>
        <dbReference type="Proteomes" id="UP001054889"/>
    </source>
</evidence>
<keyword evidence="4" id="KW-1185">Reference proteome</keyword>